<dbReference type="PROSITE" id="PS00928">
    <property type="entry name" value="TREHALASE_2"/>
    <property type="match status" value="1"/>
</dbReference>
<comment type="catalytic activity">
    <reaction evidence="6">
        <text>alpha,alpha-trehalose + H2O = alpha-D-glucose + beta-D-glucose</text>
        <dbReference type="Rhea" id="RHEA:32675"/>
        <dbReference type="ChEBI" id="CHEBI:15377"/>
        <dbReference type="ChEBI" id="CHEBI:15903"/>
        <dbReference type="ChEBI" id="CHEBI:16551"/>
        <dbReference type="ChEBI" id="CHEBI:17925"/>
        <dbReference type="EC" id="3.2.1.28"/>
    </reaction>
</comment>
<keyword evidence="7" id="KW-0812">Transmembrane</keyword>
<evidence type="ECO:0000256" key="3">
    <source>
        <dbReference type="ARBA" id="ARBA00019905"/>
    </source>
</evidence>
<dbReference type="SUPFAM" id="SSF48208">
    <property type="entry name" value="Six-hairpin glycosidases"/>
    <property type="match status" value="1"/>
</dbReference>
<dbReference type="Pfam" id="PF01204">
    <property type="entry name" value="Trehalase"/>
    <property type="match status" value="1"/>
</dbReference>
<dbReference type="InterPro" id="IPR008928">
    <property type="entry name" value="6-hairpin_glycosidase_sf"/>
</dbReference>
<evidence type="ECO:0000256" key="1">
    <source>
        <dbReference type="ARBA" id="ARBA00005615"/>
    </source>
</evidence>
<comment type="similarity">
    <text evidence="1 6">Belongs to the glycosyl hydrolase 37 family.</text>
</comment>
<keyword evidence="5 6" id="KW-0326">Glycosidase</keyword>
<dbReference type="EC" id="3.2.1.28" evidence="2 6"/>
<dbReference type="Gene3D" id="1.50.10.10">
    <property type="match status" value="1"/>
</dbReference>
<evidence type="ECO:0000313" key="8">
    <source>
        <dbReference type="WBParaSite" id="NBR_0000596501-mRNA-1"/>
    </source>
</evidence>
<keyword evidence="7" id="KW-0472">Membrane</keyword>
<dbReference type="InterPro" id="IPR001661">
    <property type="entry name" value="Glyco_hydro_37"/>
</dbReference>
<dbReference type="PRINTS" id="PR00744">
    <property type="entry name" value="GLHYDRLASE37"/>
</dbReference>
<organism evidence="8">
    <name type="scientific">Nippostrongylus brasiliensis</name>
    <name type="common">Rat hookworm</name>
    <dbReference type="NCBI Taxonomy" id="27835"/>
    <lineage>
        <taxon>Eukaryota</taxon>
        <taxon>Metazoa</taxon>
        <taxon>Ecdysozoa</taxon>
        <taxon>Nematoda</taxon>
        <taxon>Chromadorea</taxon>
        <taxon>Rhabditida</taxon>
        <taxon>Rhabditina</taxon>
        <taxon>Rhabditomorpha</taxon>
        <taxon>Strongyloidea</taxon>
        <taxon>Heligmosomidae</taxon>
        <taxon>Nippostrongylus</taxon>
    </lineage>
</organism>
<evidence type="ECO:0000256" key="6">
    <source>
        <dbReference type="RuleBase" id="RU361180"/>
    </source>
</evidence>
<dbReference type="InterPro" id="IPR018232">
    <property type="entry name" value="Glyco_hydro_37_CS"/>
</dbReference>
<accession>A0A0N4XTM1</accession>
<keyword evidence="7" id="KW-1133">Transmembrane helix</keyword>
<feature type="transmembrane region" description="Helical" evidence="7">
    <location>
        <begin position="65"/>
        <end position="84"/>
    </location>
</feature>
<dbReference type="PANTHER" id="PTHR23403">
    <property type="entry name" value="TREHALASE"/>
    <property type="match status" value="1"/>
</dbReference>
<evidence type="ECO:0000256" key="7">
    <source>
        <dbReference type="SAM" id="Phobius"/>
    </source>
</evidence>
<protein>
    <recommendedName>
        <fullName evidence="3 6">Trehalase</fullName>
        <ecNumber evidence="2 6">3.2.1.28</ecNumber>
    </recommendedName>
    <alternativeName>
        <fullName evidence="6">Alpha-trehalose glucohydrolase</fullName>
    </alternativeName>
</protein>
<dbReference type="InterPro" id="IPR012341">
    <property type="entry name" value="6hp_glycosidase-like_sf"/>
</dbReference>
<evidence type="ECO:0000256" key="2">
    <source>
        <dbReference type="ARBA" id="ARBA00012757"/>
    </source>
</evidence>
<dbReference type="OMA" id="DVYFYWD"/>
<evidence type="ECO:0000256" key="5">
    <source>
        <dbReference type="ARBA" id="ARBA00023295"/>
    </source>
</evidence>
<keyword evidence="4 6" id="KW-0378">Hydrolase</keyword>
<dbReference type="GO" id="GO:0004555">
    <property type="term" value="F:alpha,alpha-trehalase activity"/>
    <property type="evidence" value="ECO:0007669"/>
    <property type="project" value="UniProtKB-EC"/>
</dbReference>
<sequence length="569" mass="65856">LQDSTTVYSPLRVNCSEPTCKGELSPIYCFGDIVTTSYLLGLEDSCPGSKMRYSAREVIENFNKFVFPLIGLDIISLFIFTFRLKYPISKADFLKFCQSNFDNVPYLRNVSLPDFKDEPRIFAIIRNKEHLHLAKSVHLLWSKLARQFLEDVHRNTSYYPVVPVQNTFIVPGGRFQIFFYWDSYWILKMFNTARGMIQNFADVINLHGFIPNSGSIQLSRRTQPPLFVQMVKDYFDTTDDVDSLRSWIPAMDKEMQFWISKRRIVIRLPNQRTAAAYIYRTETNCPRPENFLSDYYLGMNSTDPLRTWQGLATACESGWDFSTRWFDHEDSKTTIRTQTIVPVDLNVYMALNFRFLADSHSLLGNKTLSALYHEMYDDLIYTINTLFWNRQRGAWFDFDLLTKKRRADFYPSNVFPLLLNEMERFADDVYSYLEEEGVYDYPGGIPSTLPVKSFEQWDFPNVWAPTQHLFIASLSKTQHAGLQKRALEESYKFIKTVHDGLFNPEQGTPSGIWEKYDARSSRGKPGGGGEYVVQEGFGWTNGVVMALINKVSRAATMDSIGEKGFRAQT</sequence>
<reference evidence="8" key="1">
    <citation type="submission" date="2017-02" db="UniProtKB">
        <authorList>
            <consortium name="WormBaseParasite"/>
        </authorList>
    </citation>
    <scope>IDENTIFICATION</scope>
</reference>
<dbReference type="WBParaSite" id="NBR_0000596501-mRNA-1">
    <property type="protein sequence ID" value="NBR_0000596501-mRNA-1"/>
    <property type="gene ID" value="NBR_0000596501"/>
</dbReference>
<name>A0A0N4XTM1_NIPBR</name>
<dbReference type="AlphaFoldDB" id="A0A0N4XTM1"/>
<dbReference type="PANTHER" id="PTHR23403:SF3">
    <property type="entry name" value="TREHALASE"/>
    <property type="match status" value="1"/>
</dbReference>
<dbReference type="GO" id="GO:0005993">
    <property type="term" value="P:trehalose catabolic process"/>
    <property type="evidence" value="ECO:0007669"/>
    <property type="project" value="TreeGrafter"/>
</dbReference>
<evidence type="ECO:0000256" key="4">
    <source>
        <dbReference type="ARBA" id="ARBA00022801"/>
    </source>
</evidence>
<proteinExistence type="inferred from homology"/>